<evidence type="ECO:0000313" key="1">
    <source>
        <dbReference type="EMBL" id="SFJ13818.1"/>
    </source>
</evidence>
<dbReference type="Proteomes" id="UP000198649">
    <property type="component" value="Unassembled WGS sequence"/>
</dbReference>
<evidence type="ECO:0000313" key="2">
    <source>
        <dbReference type="Proteomes" id="UP000198649"/>
    </source>
</evidence>
<accession>A0A1I3NX18</accession>
<dbReference type="AlphaFoldDB" id="A0A1I3NX18"/>
<proteinExistence type="predicted"/>
<reference evidence="1 2" key="1">
    <citation type="submission" date="2016-10" db="EMBL/GenBank/DDBJ databases">
        <authorList>
            <person name="de Groot N.N."/>
        </authorList>
    </citation>
    <scope>NUCLEOTIDE SEQUENCE [LARGE SCALE GENOMIC DNA]</scope>
    <source>
        <strain evidence="1 2">CGMCC 1.11156</strain>
    </source>
</reference>
<dbReference type="STRING" id="1005945.SAMN05216561_11919"/>
<organism evidence="1 2">
    <name type="scientific">Nocardioides psychrotolerans</name>
    <dbReference type="NCBI Taxonomy" id="1005945"/>
    <lineage>
        <taxon>Bacteria</taxon>
        <taxon>Bacillati</taxon>
        <taxon>Actinomycetota</taxon>
        <taxon>Actinomycetes</taxon>
        <taxon>Propionibacteriales</taxon>
        <taxon>Nocardioidaceae</taxon>
        <taxon>Nocardioides</taxon>
    </lineage>
</organism>
<keyword evidence="2" id="KW-1185">Reference proteome</keyword>
<name>A0A1I3NX18_9ACTN</name>
<gene>
    <name evidence="1" type="ORF">SAMN05216561_11919</name>
</gene>
<sequence>MFASCWCTHFHPDCAERGQSAEGNRVLKQPLVVEEIAHAALVYEGDLAVAWAEHGSPEELPGIQHRKAYVATAEPLPDVLYNDTRTRYEREGFTHDRPKGLGNFVMVRDVGLRPRD</sequence>
<protein>
    <submittedName>
        <fullName evidence="1">Uncharacterized protein</fullName>
    </submittedName>
</protein>
<dbReference type="EMBL" id="FOQG01000019">
    <property type="protein sequence ID" value="SFJ13818.1"/>
    <property type="molecule type" value="Genomic_DNA"/>
</dbReference>